<dbReference type="RefSeq" id="WP_071857956.1">
    <property type="nucleotide sequence ID" value="NZ_JBHSHK010000022.1"/>
</dbReference>
<protein>
    <submittedName>
        <fullName evidence="2">Uncharacterized protein</fullName>
    </submittedName>
</protein>
<gene>
    <name evidence="2" type="ORF">RV04_GL002095</name>
</gene>
<name>A0A1L8TM15_9ENTE</name>
<keyword evidence="3" id="KW-1185">Reference proteome</keyword>
<reference evidence="2 3" key="1">
    <citation type="submission" date="2014-12" db="EMBL/GenBank/DDBJ databases">
        <title>Draft genome sequences of 29 type strains of Enterococci.</title>
        <authorList>
            <person name="Zhong Z."/>
            <person name="Sun Z."/>
            <person name="Liu W."/>
            <person name="Zhang W."/>
            <person name="Zhang H."/>
        </authorList>
    </citation>
    <scope>NUCLEOTIDE SEQUENCE [LARGE SCALE GENOMIC DNA]</scope>
    <source>
        <strain evidence="2 3">DSM 17122</strain>
    </source>
</reference>
<keyword evidence="1" id="KW-0175">Coiled coil</keyword>
<accession>A0A1L8TM15</accession>
<organism evidence="2 3">
    <name type="scientific">Enterococcus hermanniensis</name>
    <dbReference type="NCBI Taxonomy" id="249189"/>
    <lineage>
        <taxon>Bacteria</taxon>
        <taxon>Bacillati</taxon>
        <taxon>Bacillota</taxon>
        <taxon>Bacilli</taxon>
        <taxon>Lactobacillales</taxon>
        <taxon>Enterococcaceae</taxon>
        <taxon>Enterococcus</taxon>
    </lineage>
</organism>
<dbReference type="STRING" id="249189.RV04_GL002095"/>
<sequence length="69" mass="8143">MDELQYEQEITLLGQLRARLQRLEETEYMTAYYKGYSSSGMTVEEIKVAIEELSQEIQLIEEQLAGHEW</sequence>
<dbReference type="Proteomes" id="UP000182077">
    <property type="component" value="Unassembled WGS sequence"/>
</dbReference>
<evidence type="ECO:0000313" key="2">
    <source>
        <dbReference type="EMBL" id="OJG45379.1"/>
    </source>
</evidence>
<evidence type="ECO:0000313" key="3">
    <source>
        <dbReference type="Proteomes" id="UP000182077"/>
    </source>
</evidence>
<proteinExistence type="predicted"/>
<evidence type="ECO:0000256" key="1">
    <source>
        <dbReference type="SAM" id="Coils"/>
    </source>
</evidence>
<comment type="caution">
    <text evidence="2">The sequence shown here is derived from an EMBL/GenBank/DDBJ whole genome shotgun (WGS) entry which is preliminary data.</text>
</comment>
<dbReference type="AlphaFoldDB" id="A0A1L8TM15"/>
<dbReference type="EMBL" id="JXKQ01000006">
    <property type="protein sequence ID" value="OJG45379.1"/>
    <property type="molecule type" value="Genomic_DNA"/>
</dbReference>
<feature type="coiled-coil region" evidence="1">
    <location>
        <begin position="6"/>
        <end position="63"/>
    </location>
</feature>